<keyword evidence="1" id="KW-1133">Transmembrane helix</keyword>
<dbReference type="InterPro" id="IPR003744">
    <property type="entry name" value="YhhQ"/>
</dbReference>
<accession>A0A2S3W273</accession>
<dbReference type="Proteomes" id="UP000237344">
    <property type="component" value="Unassembled WGS sequence"/>
</dbReference>
<keyword evidence="1" id="KW-0472">Membrane</keyword>
<feature type="transmembrane region" description="Helical" evidence="1">
    <location>
        <begin position="64"/>
        <end position="83"/>
    </location>
</feature>
<protein>
    <recommendedName>
        <fullName evidence="4">VUT family protein</fullName>
    </recommendedName>
</protein>
<evidence type="ECO:0000313" key="3">
    <source>
        <dbReference type="Proteomes" id="UP000237344"/>
    </source>
</evidence>
<dbReference type="AlphaFoldDB" id="A0A2S3W273"/>
<proteinExistence type="predicted"/>
<feature type="transmembrane region" description="Helical" evidence="1">
    <location>
        <begin position="38"/>
        <end position="58"/>
    </location>
</feature>
<feature type="transmembrane region" description="Helical" evidence="1">
    <location>
        <begin position="90"/>
        <end position="114"/>
    </location>
</feature>
<feature type="transmembrane region" description="Helical" evidence="1">
    <location>
        <begin position="120"/>
        <end position="141"/>
    </location>
</feature>
<dbReference type="Pfam" id="PF02592">
    <property type="entry name" value="Vut_1"/>
    <property type="match status" value="1"/>
</dbReference>
<evidence type="ECO:0008006" key="4">
    <source>
        <dbReference type="Google" id="ProtNLM"/>
    </source>
</evidence>
<name>A0A2S3W273_9PROT</name>
<evidence type="ECO:0000313" key="2">
    <source>
        <dbReference type="EMBL" id="POF62927.1"/>
    </source>
</evidence>
<reference evidence="2 3" key="1">
    <citation type="submission" date="2018-01" db="EMBL/GenBank/DDBJ databases">
        <title>Draft Genome Sequence of Komagataeibacter maltaceti LMG 1529, a Vinegar Producing Acetic Acid Bacterium Isolated from Malt Vinegar Brewery Acetifiers.</title>
        <authorList>
            <person name="Zhang Q."/>
            <person name="Hollensteiner J."/>
            <person name="Poehlein A."/>
            <person name="Daniel R."/>
        </authorList>
    </citation>
    <scope>NUCLEOTIDE SEQUENCE [LARGE SCALE GENOMIC DNA]</scope>
    <source>
        <strain evidence="2 3">LMG 1529</strain>
    </source>
</reference>
<keyword evidence="1" id="KW-0812">Transmembrane</keyword>
<dbReference type="EMBL" id="POTC01000014">
    <property type="protein sequence ID" value="POF62927.1"/>
    <property type="molecule type" value="Genomic_DNA"/>
</dbReference>
<organism evidence="2 3">
    <name type="scientific">Novacetimonas maltaceti</name>
    <dbReference type="NCBI Taxonomy" id="1203393"/>
    <lineage>
        <taxon>Bacteria</taxon>
        <taxon>Pseudomonadati</taxon>
        <taxon>Pseudomonadota</taxon>
        <taxon>Alphaproteobacteria</taxon>
        <taxon>Acetobacterales</taxon>
        <taxon>Acetobacteraceae</taxon>
        <taxon>Novacetimonas</taxon>
    </lineage>
</organism>
<sequence>MCAPHAPCLLPVAPGLMAPSGVLMVGVALILRDLVQRRLGLSWSVIAIAVGAVFSALFAAPSLVVASTVAFAVSETADLLIYTPLQRRNFVVAAFLSGIGSVCVDSMAFLMLAFGNLDLLSGQVVGKAWMIILALPLLQWLRKRDRMMGMEPA</sequence>
<comment type="caution">
    <text evidence="2">The sequence shown here is derived from an EMBL/GenBank/DDBJ whole genome shotgun (WGS) entry which is preliminary data.</text>
</comment>
<evidence type="ECO:0000256" key="1">
    <source>
        <dbReference type="SAM" id="Phobius"/>
    </source>
</evidence>
<dbReference type="RefSeq" id="WP_239020007.1">
    <property type="nucleotide sequence ID" value="NZ_NKUE01000002.1"/>
</dbReference>
<keyword evidence="3" id="KW-1185">Reference proteome</keyword>
<feature type="transmembrane region" description="Helical" evidence="1">
    <location>
        <begin position="12"/>
        <end position="31"/>
    </location>
</feature>
<gene>
    <name evidence="2" type="ORF">KMAL_14270</name>
</gene>